<reference evidence="8" key="1">
    <citation type="submission" date="2022-06" db="EMBL/GenBank/DDBJ databases">
        <title>Idiomarina rhizosphaerae M1R2S28.</title>
        <authorList>
            <person name="Sun J.-Q."/>
            <person name="Li L.-F."/>
        </authorList>
    </citation>
    <scope>NUCLEOTIDE SEQUENCE</scope>
    <source>
        <strain evidence="8">M1R2S28</strain>
    </source>
</reference>
<gene>
    <name evidence="8" type="ORF">NJR55_01490</name>
</gene>
<dbReference type="GO" id="GO:0006355">
    <property type="term" value="P:regulation of DNA-templated transcription"/>
    <property type="evidence" value="ECO:0007669"/>
    <property type="project" value="InterPro"/>
</dbReference>
<dbReference type="Pfam" id="PF00486">
    <property type="entry name" value="Trans_reg_C"/>
    <property type="match status" value="1"/>
</dbReference>
<dbReference type="EMBL" id="JAMZDE010000001">
    <property type="protein sequence ID" value="MCP1338255.1"/>
    <property type="molecule type" value="Genomic_DNA"/>
</dbReference>
<dbReference type="SUPFAM" id="SSF52172">
    <property type="entry name" value="CheY-like"/>
    <property type="match status" value="1"/>
</dbReference>
<evidence type="ECO:0000259" key="6">
    <source>
        <dbReference type="PROSITE" id="PS50110"/>
    </source>
</evidence>
<dbReference type="Proteomes" id="UP001139474">
    <property type="component" value="Unassembled WGS sequence"/>
</dbReference>
<protein>
    <submittedName>
        <fullName evidence="8">Response regulator</fullName>
    </submittedName>
</protein>
<keyword evidence="2 5" id="KW-0238">DNA-binding</keyword>
<dbReference type="SMART" id="SM00862">
    <property type="entry name" value="Trans_reg_C"/>
    <property type="match status" value="1"/>
</dbReference>
<evidence type="ECO:0000259" key="7">
    <source>
        <dbReference type="PROSITE" id="PS51755"/>
    </source>
</evidence>
<dbReference type="Gene3D" id="6.10.250.690">
    <property type="match status" value="1"/>
</dbReference>
<dbReference type="Gene3D" id="3.40.50.2300">
    <property type="match status" value="1"/>
</dbReference>
<sequence length="220" mass="24842">MELLLVEDDAMLGQAVEIGLSERQFLVQRVRTGAAAISELNRTHYDAIVLDLGLPDLDGTRVLASLRKKGMTLPVLVLTARDQSTEIVKQLDNGADDYMIKPFDMNELAARLRALVRRQRGYASPELKVGDIVLDDANHTVVVEGQAVNLSRREFELLKALMIAPERVHSRDKLEQVVFQNETQVESNALEVHVHNLRKKLGHKEWIQTIRGIGYRLQCK</sequence>
<evidence type="ECO:0000256" key="1">
    <source>
        <dbReference type="ARBA" id="ARBA00023015"/>
    </source>
</evidence>
<feature type="DNA-binding region" description="OmpR/PhoB-type" evidence="5">
    <location>
        <begin position="124"/>
        <end position="219"/>
    </location>
</feature>
<keyword evidence="1" id="KW-0805">Transcription regulation</keyword>
<comment type="caution">
    <text evidence="8">The sequence shown here is derived from an EMBL/GenBank/DDBJ whole genome shotgun (WGS) entry which is preliminary data.</text>
</comment>
<dbReference type="GO" id="GO:0005829">
    <property type="term" value="C:cytosol"/>
    <property type="evidence" value="ECO:0007669"/>
    <property type="project" value="TreeGrafter"/>
</dbReference>
<keyword evidence="3" id="KW-0804">Transcription</keyword>
<dbReference type="GO" id="GO:0000156">
    <property type="term" value="F:phosphorelay response regulator activity"/>
    <property type="evidence" value="ECO:0007669"/>
    <property type="project" value="TreeGrafter"/>
</dbReference>
<dbReference type="PROSITE" id="PS51755">
    <property type="entry name" value="OMPR_PHOB"/>
    <property type="match status" value="1"/>
</dbReference>
<dbReference type="RefSeq" id="WP_253617220.1">
    <property type="nucleotide sequence ID" value="NZ_JAMZDE010000001.1"/>
</dbReference>
<dbReference type="InterPro" id="IPR001867">
    <property type="entry name" value="OmpR/PhoB-type_DNA-bd"/>
</dbReference>
<keyword evidence="9" id="KW-1185">Reference proteome</keyword>
<dbReference type="CDD" id="cd00383">
    <property type="entry name" value="trans_reg_C"/>
    <property type="match status" value="1"/>
</dbReference>
<keyword evidence="4" id="KW-0597">Phosphoprotein</keyword>
<feature type="modified residue" description="4-aspartylphosphate" evidence="4">
    <location>
        <position position="51"/>
    </location>
</feature>
<dbReference type="InterPro" id="IPR001789">
    <property type="entry name" value="Sig_transdc_resp-reg_receiver"/>
</dbReference>
<evidence type="ECO:0000256" key="3">
    <source>
        <dbReference type="ARBA" id="ARBA00023163"/>
    </source>
</evidence>
<accession>A0A9X2FUM6</accession>
<dbReference type="PANTHER" id="PTHR48111">
    <property type="entry name" value="REGULATOR OF RPOS"/>
    <property type="match status" value="1"/>
</dbReference>
<dbReference type="AlphaFoldDB" id="A0A9X2FUM6"/>
<dbReference type="InterPro" id="IPR039420">
    <property type="entry name" value="WalR-like"/>
</dbReference>
<dbReference type="GO" id="GO:0032993">
    <property type="term" value="C:protein-DNA complex"/>
    <property type="evidence" value="ECO:0007669"/>
    <property type="project" value="TreeGrafter"/>
</dbReference>
<evidence type="ECO:0000256" key="5">
    <source>
        <dbReference type="PROSITE-ProRule" id="PRU01091"/>
    </source>
</evidence>
<evidence type="ECO:0000256" key="2">
    <source>
        <dbReference type="ARBA" id="ARBA00023125"/>
    </source>
</evidence>
<dbReference type="GO" id="GO:0000976">
    <property type="term" value="F:transcription cis-regulatory region binding"/>
    <property type="evidence" value="ECO:0007669"/>
    <property type="project" value="TreeGrafter"/>
</dbReference>
<dbReference type="PANTHER" id="PTHR48111:SF67">
    <property type="entry name" value="TRANSCRIPTIONAL REGULATORY PROTEIN TCTD"/>
    <property type="match status" value="1"/>
</dbReference>
<dbReference type="InterPro" id="IPR036388">
    <property type="entry name" value="WH-like_DNA-bd_sf"/>
</dbReference>
<evidence type="ECO:0000313" key="9">
    <source>
        <dbReference type="Proteomes" id="UP001139474"/>
    </source>
</evidence>
<dbReference type="PROSITE" id="PS50110">
    <property type="entry name" value="RESPONSE_REGULATORY"/>
    <property type="match status" value="1"/>
</dbReference>
<name>A0A9X2FUM6_9GAMM</name>
<dbReference type="SMART" id="SM00448">
    <property type="entry name" value="REC"/>
    <property type="match status" value="1"/>
</dbReference>
<dbReference type="CDD" id="cd17624">
    <property type="entry name" value="REC_OmpR_PmrA-like"/>
    <property type="match status" value="1"/>
</dbReference>
<evidence type="ECO:0000313" key="8">
    <source>
        <dbReference type="EMBL" id="MCP1338255.1"/>
    </source>
</evidence>
<evidence type="ECO:0000256" key="4">
    <source>
        <dbReference type="PROSITE-ProRule" id="PRU00169"/>
    </source>
</evidence>
<dbReference type="Gene3D" id="1.10.10.10">
    <property type="entry name" value="Winged helix-like DNA-binding domain superfamily/Winged helix DNA-binding domain"/>
    <property type="match status" value="1"/>
</dbReference>
<feature type="domain" description="OmpR/PhoB-type" evidence="7">
    <location>
        <begin position="124"/>
        <end position="219"/>
    </location>
</feature>
<organism evidence="8 9">
    <name type="scientific">Idiomarina rhizosphaerae</name>
    <dbReference type="NCBI Taxonomy" id="2961572"/>
    <lineage>
        <taxon>Bacteria</taxon>
        <taxon>Pseudomonadati</taxon>
        <taxon>Pseudomonadota</taxon>
        <taxon>Gammaproteobacteria</taxon>
        <taxon>Alteromonadales</taxon>
        <taxon>Idiomarinaceae</taxon>
        <taxon>Idiomarina</taxon>
    </lineage>
</organism>
<feature type="domain" description="Response regulatory" evidence="6">
    <location>
        <begin position="2"/>
        <end position="116"/>
    </location>
</feature>
<dbReference type="Pfam" id="PF00072">
    <property type="entry name" value="Response_reg"/>
    <property type="match status" value="1"/>
</dbReference>
<dbReference type="InterPro" id="IPR011006">
    <property type="entry name" value="CheY-like_superfamily"/>
</dbReference>
<proteinExistence type="predicted"/>